<evidence type="ECO:0000313" key="2">
    <source>
        <dbReference type="EMBL" id="EJK76676.1"/>
    </source>
</evidence>
<feature type="region of interest" description="Disordered" evidence="1">
    <location>
        <begin position="187"/>
        <end position="229"/>
    </location>
</feature>
<name>K0TMZ9_THAOC</name>
<feature type="compositionally biased region" description="Basic and acidic residues" evidence="1">
    <location>
        <begin position="47"/>
        <end position="63"/>
    </location>
</feature>
<evidence type="ECO:0000313" key="3">
    <source>
        <dbReference type="Proteomes" id="UP000266841"/>
    </source>
</evidence>
<feature type="non-terminal residue" evidence="2">
    <location>
        <position position="1"/>
    </location>
</feature>
<accession>K0TMZ9</accession>
<protein>
    <submittedName>
        <fullName evidence="2">Uncharacterized protein</fullName>
    </submittedName>
</protein>
<comment type="caution">
    <text evidence="2">The sequence shown here is derived from an EMBL/GenBank/DDBJ whole genome shotgun (WGS) entry which is preliminary data.</text>
</comment>
<gene>
    <name evidence="2" type="ORF">THAOC_01553</name>
</gene>
<dbReference type="AlphaFoldDB" id="K0TMZ9"/>
<reference evidence="2 3" key="1">
    <citation type="journal article" date="2012" name="Genome Biol.">
        <title>Genome and low-iron response of an oceanic diatom adapted to chronic iron limitation.</title>
        <authorList>
            <person name="Lommer M."/>
            <person name="Specht M."/>
            <person name="Roy A.S."/>
            <person name="Kraemer L."/>
            <person name="Andreson R."/>
            <person name="Gutowska M.A."/>
            <person name="Wolf J."/>
            <person name="Bergner S.V."/>
            <person name="Schilhabel M.B."/>
            <person name="Klostermeier U.C."/>
            <person name="Beiko R.G."/>
            <person name="Rosenstiel P."/>
            <person name="Hippler M."/>
            <person name="Laroche J."/>
        </authorList>
    </citation>
    <scope>NUCLEOTIDE SEQUENCE [LARGE SCALE GENOMIC DNA]</scope>
    <source>
        <strain evidence="2 3">CCMP1005</strain>
    </source>
</reference>
<sequence length="253" mass="28472">PPADGVGPRLPVVDRVHHHRHRLPDEAERDPEYYIPDRRPPVPPVDPLRHEDQRQLRHHGEEGVDLDHVAGYADEDLVHHGREEEDHERGAALGHAYSDAGEVHVSDEPVVDRHIPEPPVGRLVTEDVKLGEEQVKDQLHIATRLTTSVAFHHHGDRELEDVLADYARPDLATVLLEVHDEVLEVGLDDLHREEGGEGGRQKQLKGEDQYPGPPHERHSRESDLVCQGRGKPEVIDVAKPCGRDVYPDQSVDL</sequence>
<feature type="compositionally biased region" description="Basic and acidic residues" evidence="1">
    <location>
        <begin position="187"/>
        <end position="223"/>
    </location>
</feature>
<feature type="region of interest" description="Disordered" evidence="1">
    <location>
        <begin position="1"/>
        <end position="63"/>
    </location>
</feature>
<proteinExistence type="predicted"/>
<evidence type="ECO:0000256" key="1">
    <source>
        <dbReference type="SAM" id="MobiDB-lite"/>
    </source>
</evidence>
<feature type="compositionally biased region" description="Basic and acidic residues" evidence="1">
    <location>
        <begin position="23"/>
        <end position="40"/>
    </location>
</feature>
<dbReference type="EMBL" id="AGNL01001870">
    <property type="protein sequence ID" value="EJK76676.1"/>
    <property type="molecule type" value="Genomic_DNA"/>
</dbReference>
<dbReference type="Proteomes" id="UP000266841">
    <property type="component" value="Unassembled WGS sequence"/>
</dbReference>
<organism evidence="2 3">
    <name type="scientific">Thalassiosira oceanica</name>
    <name type="common">Marine diatom</name>
    <dbReference type="NCBI Taxonomy" id="159749"/>
    <lineage>
        <taxon>Eukaryota</taxon>
        <taxon>Sar</taxon>
        <taxon>Stramenopiles</taxon>
        <taxon>Ochrophyta</taxon>
        <taxon>Bacillariophyta</taxon>
        <taxon>Coscinodiscophyceae</taxon>
        <taxon>Thalassiosirophycidae</taxon>
        <taxon>Thalassiosirales</taxon>
        <taxon>Thalassiosiraceae</taxon>
        <taxon>Thalassiosira</taxon>
    </lineage>
</organism>
<keyword evidence="3" id="KW-1185">Reference proteome</keyword>